<dbReference type="Proteomes" id="UP000324897">
    <property type="component" value="Chromosome 7"/>
</dbReference>
<gene>
    <name evidence="2" type="ORF">EJB05_36379</name>
</gene>
<dbReference type="InterPro" id="IPR001810">
    <property type="entry name" value="F-box_dom"/>
</dbReference>
<evidence type="ECO:0000313" key="2">
    <source>
        <dbReference type="EMBL" id="TVU20180.1"/>
    </source>
</evidence>
<dbReference type="PANTHER" id="PTHR34591:SF54">
    <property type="entry name" value="F-BOX DOMAIN CONTAINING PROTEIN, EXPRESSED"/>
    <property type="match status" value="1"/>
</dbReference>
<dbReference type="EMBL" id="RWGY01000029">
    <property type="protein sequence ID" value="TVU20180.1"/>
    <property type="molecule type" value="Genomic_DNA"/>
</dbReference>
<dbReference type="Pfam" id="PF24750">
    <property type="entry name" value="b-prop_At3g26010-like"/>
    <property type="match status" value="1"/>
</dbReference>
<name>A0A5J9UAH9_9POAL</name>
<proteinExistence type="predicted"/>
<organism evidence="2 3">
    <name type="scientific">Eragrostis curvula</name>
    <name type="common">weeping love grass</name>
    <dbReference type="NCBI Taxonomy" id="38414"/>
    <lineage>
        <taxon>Eukaryota</taxon>
        <taxon>Viridiplantae</taxon>
        <taxon>Streptophyta</taxon>
        <taxon>Embryophyta</taxon>
        <taxon>Tracheophyta</taxon>
        <taxon>Spermatophyta</taxon>
        <taxon>Magnoliopsida</taxon>
        <taxon>Liliopsida</taxon>
        <taxon>Poales</taxon>
        <taxon>Poaceae</taxon>
        <taxon>PACMAD clade</taxon>
        <taxon>Chloridoideae</taxon>
        <taxon>Eragrostideae</taxon>
        <taxon>Eragrostidinae</taxon>
        <taxon>Eragrostis</taxon>
    </lineage>
</organism>
<keyword evidence="3" id="KW-1185">Reference proteome</keyword>
<accession>A0A5J9UAH9</accession>
<dbReference type="PANTHER" id="PTHR34591">
    <property type="entry name" value="OS03G0653100 PROTEIN-RELATED"/>
    <property type="match status" value="1"/>
</dbReference>
<feature type="domain" description="F-box" evidence="1">
    <location>
        <begin position="1"/>
        <end position="44"/>
    </location>
</feature>
<reference evidence="2 3" key="1">
    <citation type="journal article" date="2019" name="Sci. Rep.">
        <title>A high-quality genome of Eragrostis curvula grass provides insights into Poaceae evolution and supports new strategies to enhance forage quality.</title>
        <authorList>
            <person name="Carballo J."/>
            <person name="Santos B.A.C.M."/>
            <person name="Zappacosta D."/>
            <person name="Garbus I."/>
            <person name="Selva J.P."/>
            <person name="Gallo C.A."/>
            <person name="Diaz A."/>
            <person name="Albertini E."/>
            <person name="Caccamo M."/>
            <person name="Echenique V."/>
        </authorList>
    </citation>
    <scope>NUCLEOTIDE SEQUENCE [LARGE SCALE GENOMIC DNA]</scope>
    <source>
        <strain evidence="3">cv. Victoria</strain>
        <tissue evidence="2">Leaf</tissue>
    </source>
</reference>
<comment type="caution">
    <text evidence="2">The sequence shown here is derived from an EMBL/GenBank/DDBJ whole genome shotgun (WGS) entry which is preliminary data.</text>
</comment>
<protein>
    <recommendedName>
        <fullName evidence="1">F-box domain-containing protein</fullName>
    </recommendedName>
</protein>
<dbReference type="OrthoDB" id="687490at2759"/>
<dbReference type="AlphaFoldDB" id="A0A5J9UAH9"/>
<dbReference type="SUPFAM" id="SSF81383">
    <property type="entry name" value="F-box domain"/>
    <property type="match status" value="1"/>
</dbReference>
<evidence type="ECO:0000259" key="1">
    <source>
        <dbReference type="PROSITE" id="PS50181"/>
    </source>
</evidence>
<dbReference type="Pfam" id="PF00646">
    <property type="entry name" value="F-box"/>
    <property type="match status" value="1"/>
</dbReference>
<feature type="non-terminal residue" evidence="2">
    <location>
        <position position="1"/>
    </location>
</feature>
<dbReference type="InterPro" id="IPR056592">
    <property type="entry name" value="Beta-prop_At3g26010-like"/>
</dbReference>
<dbReference type="Gramene" id="TVU20180">
    <property type="protein sequence ID" value="TVU20180"/>
    <property type="gene ID" value="EJB05_36379"/>
</dbReference>
<dbReference type="PROSITE" id="PS50181">
    <property type="entry name" value="FBOX"/>
    <property type="match status" value="1"/>
</dbReference>
<dbReference type="InterPro" id="IPR036047">
    <property type="entry name" value="F-box-like_dom_sf"/>
</dbReference>
<sequence>MDLLPDDLLTVVLGRLTPFSLAESRCVRKSWCDIIDTRRLLRANLLPVRLDGFFLIEDVPCLTPIRHFFSRPSTGCKISSHLDFLRDEIPLHDCLWISDHCNGLLFLSETFVVNPATRQWVSLPPFPEPWVGMEEFDFNFFLAYDPMVSPHFEVVLIPLVPSIRYTIEFKEESEWPPSPFTTYVFSSRRWRWEERSFVREGKAAGTIADMRCRFDEDPRLRHAVYLRGALYVHCQNDAVMRMTLWNDKYQMIKSPTKNNGSNQGVVCLGKSQKGVYCASISQENSWPRLRVWLLNESGSEMEWILKSDVSLQTIVENFPSAYTDRCNMPWILNDNNDTCEAWTEDELEWDFERGIVLHETNDDKTTTCNKSVFFLGFHPYKEIVFLAGSLSRVVSYHLNSSKVQELGILNRGYIVKSYPYTPSWMEFENNCSS</sequence>
<evidence type="ECO:0000313" key="3">
    <source>
        <dbReference type="Proteomes" id="UP000324897"/>
    </source>
</evidence>